<dbReference type="SUPFAM" id="SSF46785">
    <property type="entry name" value="Winged helix' DNA-binding domain"/>
    <property type="match status" value="1"/>
</dbReference>
<dbReference type="Pfam" id="PF08100">
    <property type="entry name" value="Dimerisation"/>
    <property type="match status" value="1"/>
</dbReference>
<dbReference type="InterPro" id="IPR001077">
    <property type="entry name" value="COMT_C"/>
</dbReference>
<dbReference type="InterPro" id="IPR012967">
    <property type="entry name" value="COMT_dimerisation"/>
</dbReference>
<sequence length="345" mass="38252">MTELKKPDEVALRPHYKAHYHFQFLSAAFRFGLFDILEKEPGTTLNGISERLGLEKQPTRILLLGCTATGLVRKEGDGYHNTPLTQPLGERPDQVPATYIPWETHGIYRAISWFYESLQENSNIGLRREIPGTAPTLYGRLAENPELESTFHTMMSAVTQLVAEDVATELDLSEYRNLLDVGGGAAMNAVHLARAWPDLEITIGDLPSIAPQANDRIAAQGLSHRVRAVSLDAFHDEFPVGHDAVFFAHFLEIWSSDRIRALLAKASRALPSGGGVFVVTPYQHDDETGPERSAYLSAYFHTIASGEGMVYTPKEYEQWLDEAGIEPAKPVLLGPDTVVICGRKR</sequence>
<dbReference type="EMBL" id="LN997802">
    <property type="protein sequence ID" value="CUW01189.1"/>
    <property type="molecule type" value="Genomic_DNA"/>
</dbReference>
<keyword evidence="1 6" id="KW-0489">Methyltransferase</keyword>
<dbReference type="PROSITE" id="PS51683">
    <property type="entry name" value="SAM_OMT_II"/>
    <property type="match status" value="1"/>
</dbReference>
<dbReference type="AlphaFoldDB" id="A0A128ATR0"/>
<dbReference type="Pfam" id="PF00891">
    <property type="entry name" value="Methyltransf_2"/>
    <property type="match status" value="1"/>
</dbReference>
<evidence type="ECO:0000259" key="4">
    <source>
        <dbReference type="Pfam" id="PF00891"/>
    </source>
</evidence>
<proteinExistence type="predicted"/>
<evidence type="ECO:0000313" key="6">
    <source>
        <dbReference type="EMBL" id="CUW01189.1"/>
    </source>
</evidence>
<dbReference type="SUPFAM" id="SSF53335">
    <property type="entry name" value="S-adenosyl-L-methionine-dependent methyltransferases"/>
    <property type="match status" value="1"/>
</dbReference>
<dbReference type="GO" id="GO:0008171">
    <property type="term" value="F:O-methyltransferase activity"/>
    <property type="evidence" value="ECO:0007669"/>
    <property type="project" value="InterPro"/>
</dbReference>
<gene>
    <name evidence="6" type="primary">gonMT</name>
</gene>
<name>A0A128ATR0_9ACTN</name>
<dbReference type="PANTHER" id="PTHR43712:SF2">
    <property type="entry name" value="O-METHYLTRANSFERASE CICE"/>
    <property type="match status" value="1"/>
</dbReference>
<dbReference type="Gene3D" id="1.20.58.1390">
    <property type="match status" value="1"/>
</dbReference>
<keyword evidence="3" id="KW-0949">S-adenosyl-L-methionine</keyword>
<feature type="domain" description="O-methyltransferase C-terminal" evidence="4">
    <location>
        <begin position="137"/>
        <end position="324"/>
    </location>
</feature>
<dbReference type="Gene3D" id="3.40.50.150">
    <property type="entry name" value="Vaccinia Virus protein VP39"/>
    <property type="match status" value="1"/>
</dbReference>
<evidence type="ECO:0000256" key="3">
    <source>
        <dbReference type="ARBA" id="ARBA00022691"/>
    </source>
</evidence>
<dbReference type="InterPro" id="IPR036388">
    <property type="entry name" value="WH-like_DNA-bd_sf"/>
</dbReference>
<keyword evidence="2" id="KW-0808">Transferase</keyword>
<dbReference type="CDD" id="cd02440">
    <property type="entry name" value="AdoMet_MTases"/>
    <property type="match status" value="1"/>
</dbReference>
<dbReference type="Gene3D" id="1.10.10.10">
    <property type="entry name" value="Winged helix-like DNA-binding domain superfamily/Winged helix DNA-binding domain"/>
    <property type="match status" value="1"/>
</dbReference>
<evidence type="ECO:0000256" key="2">
    <source>
        <dbReference type="ARBA" id="ARBA00022679"/>
    </source>
</evidence>
<dbReference type="GO" id="GO:0032259">
    <property type="term" value="P:methylation"/>
    <property type="evidence" value="ECO:0007669"/>
    <property type="project" value="UniProtKB-KW"/>
</dbReference>
<dbReference type="GO" id="GO:0046983">
    <property type="term" value="F:protein dimerization activity"/>
    <property type="evidence" value="ECO:0007669"/>
    <property type="project" value="InterPro"/>
</dbReference>
<dbReference type="InterPro" id="IPR029063">
    <property type="entry name" value="SAM-dependent_MTases_sf"/>
</dbReference>
<feature type="domain" description="O-methyltransferase dimerisation" evidence="5">
    <location>
        <begin position="18"/>
        <end position="85"/>
    </location>
</feature>
<evidence type="ECO:0000256" key="1">
    <source>
        <dbReference type="ARBA" id="ARBA00022603"/>
    </source>
</evidence>
<dbReference type="InterPro" id="IPR016461">
    <property type="entry name" value="COMT-like"/>
</dbReference>
<accession>A0A128ATR0</accession>
<reference evidence="6" key="1">
    <citation type="journal article" date="2016" name="Microb. Cell Fact.">
        <title>Characterization and engineering of the biosynthesis gene cluster for antitumor macrolides PM100117 and PM100118 from a marine actinobacteria: generation of a novel improved derivative.</title>
        <authorList>
            <person name="Garcia-Salcedo R."/>
            <person name="Olano C."/>
            <person name="Gomez C."/>
            <person name="Fernandez R."/>
            <person name="Brana A.F."/>
            <person name="Mendez C."/>
            <person name="De la Calle F."/>
            <person name="Salas J.A."/>
        </authorList>
    </citation>
    <scope>NUCLEOTIDE SEQUENCE</scope>
    <source>
        <strain evidence="6">GUA-06-06-006A</strain>
    </source>
</reference>
<evidence type="ECO:0000259" key="5">
    <source>
        <dbReference type="Pfam" id="PF08100"/>
    </source>
</evidence>
<organism evidence="6">
    <name type="scientific">Streptomyces caniferus</name>
    <dbReference type="NCBI Taxonomy" id="285557"/>
    <lineage>
        <taxon>Bacteria</taxon>
        <taxon>Bacillati</taxon>
        <taxon>Actinomycetota</taxon>
        <taxon>Actinomycetes</taxon>
        <taxon>Kitasatosporales</taxon>
        <taxon>Streptomycetaceae</taxon>
        <taxon>Streptomyces</taxon>
    </lineage>
</organism>
<dbReference type="PANTHER" id="PTHR43712">
    <property type="entry name" value="PUTATIVE (AFU_ORTHOLOGUE AFUA_4G14580)-RELATED"/>
    <property type="match status" value="1"/>
</dbReference>
<dbReference type="InterPro" id="IPR036390">
    <property type="entry name" value="WH_DNA-bd_sf"/>
</dbReference>
<protein>
    <submittedName>
        <fullName evidence="6">Methylase</fullName>
    </submittedName>
</protein>